<dbReference type="Gene3D" id="3.30.2010.10">
    <property type="entry name" value="Metalloproteases ('zincins'), catalytic domain"/>
    <property type="match status" value="1"/>
</dbReference>
<organism evidence="13">
    <name type="scientific">bioreactor metagenome</name>
    <dbReference type="NCBI Taxonomy" id="1076179"/>
    <lineage>
        <taxon>unclassified sequences</taxon>
        <taxon>metagenomes</taxon>
        <taxon>ecological metagenomes</taxon>
    </lineage>
</organism>
<keyword evidence="8" id="KW-0862">Zinc</keyword>
<reference evidence="13" key="1">
    <citation type="submission" date="2019-08" db="EMBL/GenBank/DDBJ databases">
        <authorList>
            <person name="Kucharzyk K."/>
            <person name="Murdoch R.W."/>
            <person name="Higgins S."/>
            <person name="Loffler F."/>
        </authorList>
    </citation>
    <scope>NUCLEOTIDE SEQUENCE</scope>
</reference>
<evidence type="ECO:0000259" key="12">
    <source>
        <dbReference type="Pfam" id="PF01435"/>
    </source>
</evidence>
<comment type="subcellular location">
    <subcellularLocation>
        <location evidence="2">Cell membrane</location>
        <topology evidence="2">Multi-pass membrane protein</topology>
    </subcellularLocation>
</comment>
<evidence type="ECO:0000256" key="8">
    <source>
        <dbReference type="ARBA" id="ARBA00022833"/>
    </source>
</evidence>
<keyword evidence="10" id="KW-0482">Metalloprotease</keyword>
<evidence type="ECO:0000256" key="11">
    <source>
        <dbReference type="ARBA" id="ARBA00023136"/>
    </source>
</evidence>
<keyword evidence="11" id="KW-0472">Membrane</keyword>
<dbReference type="EC" id="3.4.24.-" evidence="13"/>
<evidence type="ECO:0000256" key="9">
    <source>
        <dbReference type="ARBA" id="ARBA00022989"/>
    </source>
</evidence>
<dbReference type="Pfam" id="PF01435">
    <property type="entry name" value="Peptidase_M48"/>
    <property type="match status" value="1"/>
</dbReference>
<evidence type="ECO:0000256" key="5">
    <source>
        <dbReference type="ARBA" id="ARBA00022692"/>
    </source>
</evidence>
<evidence type="ECO:0000256" key="3">
    <source>
        <dbReference type="ARBA" id="ARBA00022475"/>
    </source>
</evidence>
<dbReference type="GO" id="GO:0046872">
    <property type="term" value="F:metal ion binding"/>
    <property type="evidence" value="ECO:0007669"/>
    <property type="project" value="UniProtKB-KW"/>
</dbReference>
<feature type="domain" description="Peptidase M48" evidence="12">
    <location>
        <begin position="80"/>
        <end position="272"/>
    </location>
</feature>
<comment type="caution">
    <text evidence="13">The sequence shown here is derived from an EMBL/GenBank/DDBJ whole genome shotgun (WGS) entry which is preliminary data.</text>
</comment>
<dbReference type="GO" id="GO:0004222">
    <property type="term" value="F:metalloendopeptidase activity"/>
    <property type="evidence" value="ECO:0007669"/>
    <property type="project" value="InterPro"/>
</dbReference>
<evidence type="ECO:0000256" key="6">
    <source>
        <dbReference type="ARBA" id="ARBA00022723"/>
    </source>
</evidence>
<dbReference type="CDD" id="cd07325">
    <property type="entry name" value="M48_Ste24p_like"/>
    <property type="match status" value="1"/>
</dbReference>
<dbReference type="InterPro" id="IPR001915">
    <property type="entry name" value="Peptidase_M48"/>
</dbReference>
<comment type="cofactor">
    <cofactor evidence="1">
        <name>Zn(2+)</name>
        <dbReference type="ChEBI" id="CHEBI:29105"/>
    </cofactor>
</comment>
<accession>A0A644WRM3</accession>
<evidence type="ECO:0000256" key="2">
    <source>
        <dbReference type="ARBA" id="ARBA00004651"/>
    </source>
</evidence>
<keyword evidence="6" id="KW-0479">Metal-binding</keyword>
<dbReference type="AlphaFoldDB" id="A0A644WRM3"/>
<sequence length="312" mass="33417">MASTIKSIEAPAFQRTSGSKKTEGKDARDFALGVDALIIKALNNPAVNKVFKSFVQVSIDAQFGLNLAQGIPINHTTAPELYTTLRYCSETLGIPVPYTIISSAVSGVNAMTAGTDEFAFIAVSGLIPALFTVEEQRFILGHECGHLALGHVVYHTAVSMLGGAAQLVPVVGSAIAKAMTFPLQAWSRRSELSADRAGLICCGDLDTASKTLVKLELGLGAVTAAGNAPKIDVDVKDYVNAANRMLSRNTIGKYGELLHSHPLLSKRIEALELFAQSELYCRFTEQEAPAGVRLLSDEELNQRTENLVKVLE</sequence>
<name>A0A644WRM3_9ZZZZ</name>
<evidence type="ECO:0000256" key="10">
    <source>
        <dbReference type="ARBA" id="ARBA00023049"/>
    </source>
</evidence>
<keyword evidence="5" id="KW-0812">Transmembrane</keyword>
<evidence type="ECO:0000256" key="1">
    <source>
        <dbReference type="ARBA" id="ARBA00001947"/>
    </source>
</evidence>
<dbReference type="PANTHER" id="PTHR43221:SF1">
    <property type="entry name" value="PROTEASE HTPX"/>
    <property type="match status" value="1"/>
</dbReference>
<evidence type="ECO:0000256" key="7">
    <source>
        <dbReference type="ARBA" id="ARBA00022801"/>
    </source>
</evidence>
<dbReference type="InterPro" id="IPR050083">
    <property type="entry name" value="HtpX_protease"/>
</dbReference>
<gene>
    <name evidence="13" type="primary">htpX_18</name>
    <name evidence="13" type="ORF">SDC9_52648</name>
</gene>
<keyword evidence="4 13" id="KW-0645">Protease</keyword>
<dbReference type="GO" id="GO:0006508">
    <property type="term" value="P:proteolysis"/>
    <property type="evidence" value="ECO:0007669"/>
    <property type="project" value="UniProtKB-KW"/>
</dbReference>
<dbReference type="PANTHER" id="PTHR43221">
    <property type="entry name" value="PROTEASE HTPX"/>
    <property type="match status" value="1"/>
</dbReference>
<keyword evidence="9" id="KW-1133">Transmembrane helix</keyword>
<evidence type="ECO:0000256" key="4">
    <source>
        <dbReference type="ARBA" id="ARBA00022670"/>
    </source>
</evidence>
<dbReference type="GO" id="GO:0005886">
    <property type="term" value="C:plasma membrane"/>
    <property type="evidence" value="ECO:0007669"/>
    <property type="project" value="UniProtKB-SubCell"/>
</dbReference>
<proteinExistence type="predicted"/>
<keyword evidence="3" id="KW-1003">Cell membrane</keyword>
<protein>
    <submittedName>
        <fullName evidence="13">Protease HtpX</fullName>
        <ecNumber evidence="13">3.4.24.-</ecNumber>
    </submittedName>
</protein>
<evidence type="ECO:0000313" key="13">
    <source>
        <dbReference type="EMBL" id="MPM06349.1"/>
    </source>
</evidence>
<dbReference type="EMBL" id="VSSQ01001220">
    <property type="protein sequence ID" value="MPM06349.1"/>
    <property type="molecule type" value="Genomic_DNA"/>
</dbReference>
<keyword evidence="7 13" id="KW-0378">Hydrolase</keyword>